<organism evidence="1 2">
    <name type="scientific">Roseburia intestinalis</name>
    <dbReference type="NCBI Taxonomy" id="166486"/>
    <lineage>
        <taxon>Bacteria</taxon>
        <taxon>Bacillati</taxon>
        <taxon>Bacillota</taxon>
        <taxon>Clostridia</taxon>
        <taxon>Lachnospirales</taxon>
        <taxon>Lachnospiraceae</taxon>
        <taxon>Roseburia</taxon>
    </lineage>
</organism>
<sequence>MPFHFDLYSNCNSIDITTFNNIILRINCNKEEDGLKTTPDSQYALNALAIGKIKVEYKRCAWYNRERN</sequence>
<dbReference type="EMBL" id="QSFP01000006">
    <property type="protein sequence ID" value="RHA67916.1"/>
    <property type="molecule type" value="Genomic_DNA"/>
</dbReference>
<name>A0A413SK06_9FIRM</name>
<comment type="caution">
    <text evidence="1">The sequence shown here is derived from an EMBL/GenBank/DDBJ whole genome shotgun (WGS) entry which is preliminary data.</text>
</comment>
<gene>
    <name evidence="1" type="ORF">DW927_07105</name>
</gene>
<dbReference type="AlphaFoldDB" id="A0A413SK06"/>
<protein>
    <submittedName>
        <fullName evidence="1">Toxin-antitoxin system protein</fullName>
    </submittedName>
</protein>
<proteinExistence type="predicted"/>
<evidence type="ECO:0000313" key="1">
    <source>
        <dbReference type="EMBL" id="RHA67916.1"/>
    </source>
</evidence>
<dbReference type="Proteomes" id="UP000284465">
    <property type="component" value="Unassembled WGS sequence"/>
</dbReference>
<reference evidence="1 2" key="1">
    <citation type="submission" date="2018-08" db="EMBL/GenBank/DDBJ databases">
        <title>A genome reference for cultivated species of the human gut microbiota.</title>
        <authorList>
            <person name="Zou Y."/>
            <person name="Xue W."/>
            <person name="Luo G."/>
        </authorList>
    </citation>
    <scope>NUCLEOTIDE SEQUENCE [LARGE SCALE GENOMIC DNA]</scope>
    <source>
        <strain evidence="1 2">AM43-11</strain>
    </source>
</reference>
<accession>A0A413SK06</accession>
<evidence type="ECO:0000313" key="2">
    <source>
        <dbReference type="Proteomes" id="UP000284465"/>
    </source>
</evidence>